<dbReference type="SUPFAM" id="SSF50998">
    <property type="entry name" value="Quinoprotein alcohol dehydrogenase-like"/>
    <property type="match status" value="1"/>
</dbReference>
<evidence type="ECO:0000313" key="7">
    <source>
        <dbReference type="Proteomes" id="UP000593564"/>
    </source>
</evidence>
<evidence type="ECO:0000259" key="5">
    <source>
        <dbReference type="Pfam" id="PF01011"/>
    </source>
</evidence>
<feature type="domain" description="Pyrrolo-quinoline quinone repeat" evidence="5">
    <location>
        <begin position="25"/>
        <end position="370"/>
    </location>
</feature>
<dbReference type="InterPro" id="IPR002372">
    <property type="entry name" value="PQQ_rpt_dom"/>
</dbReference>
<protein>
    <recommendedName>
        <fullName evidence="5">Pyrrolo-quinoline quinone repeat domain-containing protein</fullName>
    </recommendedName>
</protein>
<evidence type="ECO:0000313" key="6">
    <source>
        <dbReference type="EMBL" id="KAF5939059.1"/>
    </source>
</evidence>
<dbReference type="EMBL" id="JACBKZ010000011">
    <property type="protein sequence ID" value="KAF5939059.1"/>
    <property type="molecule type" value="Genomic_DNA"/>
</dbReference>
<accession>A0A7J7GE89</accession>
<evidence type="ECO:0000256" key="2">
    <source>
        <dbReference type="ARBA" id="ARBA00008156"/>
    </source>
</evidence>
<keyword evidence="7" id="KW-1185">Reference proteome</keyword>
<comment type="cofactor">
    <cofactor evidence="1">
        <name>pyrroloquinoline quinone</name>
        <dbReference type="ChEBI" id="CHEBI:58442"/>
    </cofactor>
</comment>
<reference evidence="6 7" key="2">
    <citation type="submission" date="2020-07" db="EMBL/GenBank/DDBJ databases">
        <title>Genome assembly of wild tea tree DASZ reveals pedigree and selection history of tea varieties.</title>
        <authorList>
            <person name="Zhang W."/>
        </authorList>
    </citation>
    <scope>NUCLEOTIDE SEQUENCE [LARGE SCALE GENOMIC DNA]</scope>
    <source>
        <strain evidence="7">cv. G240</strain>
        <tissue evidence="6">Leaf</tissue>
    </source>
</reference>
<dbReference type="PANTHER" id="PTHR32303:SF18">
    <property type="entry name" value="POLYVINYLALCOHOL DEHYDROGENASE-LIKE"/>
    <property type="match status" value="1"/>
</dbReference>
<proteinExistence type="inferred from homology"/>
<evidence type="ECO:0000256" key="3">
    <source>
        <dbReference type="ARBA" id="ARBA00023002"/>
    </source>
</evidence>
<comment type="similarity">
    <text evidence="2">Belongs to the bacterial PQQ dehydrogenase family.</text>
</comment>
<organism evidence="6 7">
    <name type="scientific">Camellia sinensis</name>
    <name type="common">Tea plant</name>
    <name type="synonym">Thea sinensis</name>
    <dbReference type="NCBI Taxonomy" id="4442"/>
    <lineage>
        <taxon>Eukaryota</taxon>
        <taxon>Viridiplantae</taxon>
        <taxon>Streptophyta</taxon>
        <taxon>Embryophyta</taxon>
        <taxon>Tracheophyta</taxon>
        <taxon>Spermatophyta</taxon>
        <taxon>Magnoliopsida</taxon>
        <taxon>eudicotyledons</taxon>
        <taxon>Gunneridae</taxon>
        <taxon>Pentapetalae</taxon>
        <taxon>asterids</taxon>
        <taxon>Ericales</taxon>
        <taxon>Theaceae</taxon>
        <taxon>Camellia</taxon>
    </lineage>
</organism>
<dbReference type="Proteomes" id="UP000593564">
    <property type="component" value="Unassembled WGS sequence"/>
</dbReference>
<dbReference type="Gene3D" id="2.140.10.10">
    <property type="entry name" value="Quinoprotein alcohol dehydrogenase-like superfamily"/>
    <property type="match status" value="1"/>
</dbReference>
<name>A0A7J7GE89_CAMSI</name>
<sequence length="607" mass="65227">MAFTHNHGLLVILLMILCLHTVAEWCNHGGDIGNTRYAKEELLINPKTVPKLHLRWKFFAGKDISATPAVANGVVYFPSWNGYVYAVNAFNGALIWKQNVGELTGLSATGTIVNVSVSRATPTIAGDLLIIAIYGPAYVIAVRRLTGNLVWSAQLDPHPLALITASGTVHMGAFIVGVSSLEETLPAGQCCSFRGSLAKLDLRTGAILWQTYTLPDNGGKLNAYSGAAIWGSSPSIDTRRRLVYAATGNLYTAPPAVLECQAKQNNQTKPTQPDQCIGPGINFNSILAFDIDSGRVKWARQLGGYDVFYFACLDPTSPDCPPGPNIDADFGEAPMLVRAFVNGMVRDVVVAVQKSGFAWTLDRDTGDIVWFKLAGPGGNGGGGTWGAATDGRRIYTNIGNSDNLNFTLAPSNRTTTAGGWVALDANTGEILWSTANPSNDSAQGPVTLTNGVLFAGSVASNGPLYAMDANTGHILWSYNTGATLYGGASASYGCIYIGNGYSIGLAKFHPTWTPGNSLFAFLTVIKGIVSNKILIYQIFSTAFITPFRISIISHLTTFTLNNIYNSPHGINNLKLRLVEFCKNDLRKITLINFLIENITMEIIFFSK</sequence>
<evidence type="ECO:0000256" key="1">
    <source>
        <dbReference type="ARBA" id="ARBA00001931"/>
    </source>
</evidence>
<dbReference type="AlphaFoldDB" id="A0A7J7GE89"/>
<keyword evidence="4" id="KW-0732">Signal</keyword>
<feature type="chain" id="PRO_5029716968" description="Pyrrolo-quinoline quinone repeat domain-containing protein" evidence="4">
    <location>
        <begin position="24"/>
        <end position="607"/>
    </location>
</feature>
<dbReference type="Pfam" id="PF01011">
    <property type="entry name" value="PQQ"/>
    <property type="match status" value="1"/>
</dbReference>
<gene>
    <name evidence="6" type="ORF">HYC85_023318</name>
</gene>
<evidence type="ECO:0000256" key="4">
    <source>
        <dbReference type="SAM" id="SignalP"/>
    </source>
</evidence>
<feature type="signal peptide" evidence="4">
    <location>
        <begin position="1"/>
        <end position="23"/>
    </location>
</feature>
<dbReference type="InterPro" id="IPR011047">
    <property type="entry name" value="Quinoprotein_ADH-like_sf"/>
</dbReference>
<comment type="caution">
    <text evidence="6">The sequence shown here is derived from an EMBL/GenBank/DDBJ whole genome shotgun (WGS) entry which is preliminary data.</text>
</comment>
<reference evidence="7" key="1">
    <citation type="journal article" date="2020" name="Nat. Commun.">
        <title>Genome assembly of wild tea tree DASZ reveals pedigree and selection history of tea varieties.</title>
        <authorList>
            <person name="Zhang W."/>
            <person name="Zhang Y."/>
            <person name="Qiu H."/>
            <person name="Guo Y."/>
            <person name="Wan H."/>
            <person name="Zhang X."/>
            <person name="Scossa F."/>
            <person name="Alseekh S."/>
            <person name="Zhang Q."/>
            <person name="Wang P."/>
            <person name="Xu L."/>
            <person name="Schmidt M.H."/>
            <person name="Jia X."/>
            <person name="Li D."/>
            <person name="Zhu A."/>
            <person name="Guo F."/>
            <person name="Chen W."/>
            <person name="Ni D."/>
            <person name="Usadel B."/>
            <person name="Fernie A.R."/>
            <person name="Wen W."/>
        </authorList>
    </citation>
    <scope>NUCLEOTIDE SEQUENCE [LARGE SCALE GENOMIC DNA]</scope>
    <source>
        <strain evidence="7">cv. G240</strain>
    </source>
</reference>
<dbReference type="SMART" id="SM00564">
    <property type="entry name" value="PQQ"/>
    <property type="match status" value="6"/>
</dbReference>
<dbReference type="PANTHER" id="PTHR32303">
    <property type="entry name" value="QUINOPROTEIN ALCOHOL DEHYDROGENASE (CYTOCHROME C)"/>
    <property type="match status" value="1"/>
</dbReference>
<dbReference type="InterPro" id="IPR018391">
    <property type="entry name" value="PQQ_b-propeller_rpt"/>
</dbReference>
<keyword evidence="3" id="KW-0560">Oxidoreductase</keyword>
<dbReference type="GO" id="GO:0016491">
    <property type="term" value="F:oxidoreductase activity"/>
    <property type="evidence" value="ECO:0007669"/>
    <property type="project" value="UniProtKB-KW"/>
</dbReference>